<dbReference type="WBParaSite" id="SCUD_0000736301-mRNA-1">
    <property type="protein sequence ID" value="SCUD_0000736301-mRNA-1"/>
    <property type="gene ID" value="SCUD_0000736301"/>
</dbReference>
<evidence type="ECO:0000313" key="2">
    <source>
        <dbReference type="Proteomes" id="UP000279833"/>
    </source>
</evidence>
<organism evidence="3">
    <name type="scientific">Schistosoma curassoni</name>
    <dbReference type="NCBI Taxonomy" id="6186"/>
    <lineage>
        <taxon>Eukaryota</taxon>
        <taxon>Metazoa</taxon>
        <taxon>Spiralia</taxon>
        <taxon>Lophotrochozoa</taxon>
        <taxon>Platyhelminthes</taxon>
        <taxon>Trematoda</taxon>
        <taxon>Digenea</taxon>
        <taxon>Strigeidida</taxon>
        <taxon>Schistosomatoidea</taxon>
        <taxon>Schistosomatidae</taxon>
        <taxon>Schistosoma</taxon>
    </lineage>
</organism>
<reference evidence="3" key="1">
    <citation type="submission" date="2016-06" db="UniProtKB">
        <authorList>
            <consortium name="WormBaseParasite"/>
        </authorList>
    </citation>
    <scope>IDENTIFICATION</scope>
</reference>
<dbReference type="Proteomes" id="UP000279833">
    <property type="component" value="Unassembled WGS sequence"/>
</dbReference>
<accession>A0A183JXB6</accession>
<reference evidence="1 2" key="2">
    <citation type="submission" date="2018-11" db="EMBL/GenBank/DDBJ databases">
        <authorList>
            <consortium name="Pathogen Informatics"/>
        </authorList>
    </citation>
    <scope>NUCLEOTIDE SEQUENCE [LARGE SCALE GENOMIC DNA]</scope>
    <source>
        <strain evidence="1">Dakar</strain>
        <strain evidence="2">Dakar, Senegal</strain>
    </source>
</reference>
<gene>
    <name evidence="1" type="ORF">SCUD_LOCUS7363</name>
</gene>
<evidence type="ECO:0000313" key="1">
    <source>
        <dbReference type="EMBL" id="VDP25958.1"/>
    </source>
</evidence>
<dbReference type="EMBL" id="UZAK01032322">
    <property type="protein sequence ID" value="VDP25958.1"/>
    <property type="molecule type" value="Genomic_DNA"/>
</dbReference>
<keyword evidence="2" id="KW-1185">Reference proteome</keyword>
<proteinExistence type="predicted"/>
<name>A0A183JXB6_9TREM</name>
<protein>
    <submittedName>
        <fullName evidence="1 3">Uncharacterized protein</fullName>
    </submittedName>
</protein>
<evidence type="ECO:0000313" key="3">
    <source>
        <dbReference type="WBParaSite" id="SCUD_0000736301-mRNA-1"/>
    </source>
</evidence>
<sequence>MVCPNDSHISDEISYQSEENMLNESSHDRKSDAVLIDADFSNDLLLSSGIFNKFEKNNSEESNPGVILNIICLDHSSVFPGKLI</sequence>
<dbReference type="AlphaFoldDB" id="A0A183JXB6"/>